<dbReference type="PANTHER" id="PTHR46056:SF4">
    <property type="entry name" value="LONG-CHAIN-ALCOHOL OXIDASE FAO4A"/>
    <property type="match status" value="1"/>
</dbReference>
<sequence length="588" mass="63665">MHVKVNEAKENPSWKAIGYCGPDPAFKPDPEKPKSEEERFGPLHKRIISFSQSKQTALHQLQISGFPTSQSPPQTAAFKQLNPSVVIRCDAVIVGSGSGGGVVAGVLAKAGYKVLVLEKGSYIARSNLTLMEGDAMDKMYLQQGILASEDMDVLILAGSTVGGGSTINWSASIRTPPHVRKEWSENHKLGLFESKIYDRALDAVCERMNVQLEIEEEGMQNEVLRRGCVNLGFPTEDIPRNAAADHYCGWCCLGCRDGRKQGAAETWLVDLAESKYGAILTDCEALKVITVKKGGIKRAAATGVVFRFKTGDGREEIGVIEARVTVAACGAISTPPLLRRSGLKNPNIGRNLHVHPVMMGWGHFPDSEKQSYEGGIITVMSKLDEYSDYSAVIQTPALHPGMFSALMPWSSGADMKGRMVKFSKTAHLFALARDKSCGEVKSESEISYMIGKFDEENLRKGMERVLRILAAAGAEEIGTHSRWGRVLKVKEASEEEFERFVKEESGRRPGNESAPMCSAHQMGSCRMGAEPGAGAVGPTGETWEVEGLFVADSSVFPTALGVNPMVTVMAIAYCTAQSVLEALANASK</sequence>
<feature type="domain" description="Glucose-methanol-choline oxidoreductase C-terminal" evidence="17">
    <location>
        <begin position="445"/>
        <end position="572"/>
    </location>
</feature>
<dbReference type="Proteomes" id="UP000298416">
    <property type="component" value="Unassembled WGS sequence"/>
</dbReference>
<name>A0A8X8X357_SALSN</name>
<dbReference type="GO" id="GO:0050660">
    <property type="term" value="F:flavin adenine dinucleotide binding"/>
    <property type="evidence" value="ECO:0007669"/>
    <property type="project" value="InterPro"/>
</dbReference>
<evidence type="ECO:0000256" key="15">
    <source>
        <dbReference type="SAM" id="MobiDB-lite"/>
    </source>
</evidence>
<dbReference type="Pfam" id="PF00732">
    <property type="entry name" value="GMC_oxred_N"/>
    <property type="match status" value="1"/>
</dbReference>
<dbReference type="InterPro" id="IPR036188">
    <property type="entry name" value="FAD/NAD-bd_sf"/>
</dbReference>
<dbReference type="SUPFAM" id="SSF51905">
    <property type="entry name" value="FAD/NAD(P)-binding domain"/>
    <property type="match status" value="1"/>
</dbReference>
<keyword evidence="11 12" id="KW-0472">Membrane</keyword>
<dbReference type="InterPro" id="IPR012400">
    <property type="entry name" value="Long_Oxdase"/>
</dbReference>
<keyword evidence="9" id="KW-1133">Transmembrane helix</keyword>
<keyword evidence="7" id="KW-0812">Transmembrane</keyword>
<evidence type="ECO:0000256" key="3">
    <source>
        <dbReference type="ARBA" id="ARBA00004370"/>
    </source>
</evidence>
<accession>A0A8X8X357</accession>
<dbReference type="InterPro" id="IPR007867">
    <property type="entry name" value="GMC_OxRtase_C"/>
</dbReference>
<evidence type="ECO:0000256" key="6">
    <source>
        <dbReference type="ARBA" id="ARBA00022630"/>
    </source>
</evidence>
<dbReference type="GO" id="GO:0016020">
    <property type="term" value="C:membrane"/>
    <property type="evidence" value="ECO:0007669"/>
    <property type="project" value="UniProtKB-SubCell"/>
</dbReference>
<dbReference type="AlphaFoldDB" id="A0A8X8X357"/>
<evidence type="ECO:0000256" key="2">
    <source>
        <dbReference type="ARBA" id="ARBA00003842"/>
    </source>
</evidence>
<evidence type="ECO:0000256" key="14">
    <source>
        <dbReference type="PIRSR" id="PIRSR028937-2"/>
    </source>
</evidence>
<evidence type="ECO:0000256" key="1">
    <source>
        <dbReference type="ARBA" id="ARBA00000920"/>
    </source>
</evidence>
<comment type="function">
    <text evidence="2 12">Long-chain fatty alcohol oxidase involved in the omega-oxidation pathway of lipid degradation.</text>
</comment>
<feature type="domain" description="Glucose-methanol-choline oxidoreductase N-terminal" evidence="16">
    <location>
        <begin position="136"/>
        <end position="357"/>
    </location>
</feature>
<gene>
    <name evidence="18" type="ORF">SASPL_133534</name>
</gene>
<feature type="active site" description="Proton acceptor" evidence="13">
    <location>
        <position position="520"/>
    </location>
</feature>
<reference evidence="18" key="1">
    <citation type="submission" date="2018-01" db="EMBL/GenBank/DDBJ databases">
        <authorList>
            <person name="Mao J.F."/>
        </authorList>
    </citation>
    <scope>NUCLEOTIDE SEQUENCE</scope>
    <source>
        <strain evidence="18">Huo1</strain>
        <tissue evidence="18">Leaf</tissue>
    </source>
</reference>
<proteinExistence type="inferred from homology"/>
<evidence type="ECO:0000256" key="12">
    <source>
        <dbReference type="PIRNR" id="PIRNR028937"/>
    </source>
</evidence>
<keyword evidence="10 12" id="KW-0560">Oxidoreductase</keyword>
<evidence type="ECO:0000259" key="16">
    <source>
        <dbReference type="Pfam" id="PF00732"/>
    </source>
</evidence>
<evidence type="ECO:0000256" key="13">
    <source>
        <dbReference type="PIRSR" id="PIRSR028937-1"/>
    </source>
</evidence>
<evidence type="ECO:0000259" key="17">
    <source>
        <dbReference type="Pfam" id="PF05199"/>
    </source>
</evidence>
<dbReference type="PANTHER" id="PTHR46056">
    <property type="entry name" value="LONG-CHAIN-ALCOHOL OXIDASE"/>
    <property type="match status" value="1"/>
</dbReference>
<organism evidence="18">
    <name type="scientific">Salvia splendens</name>
    <name type="common">Scarlet sage</name>
    <dbReference type="NCBI Taxonomy" id="180675"/>
    <lineage>
        <taxon>Eukaryota</taxon>
        <taxon>Viridiplantae</taxon>
        <taxon>Streptophyta</taxon>
        <taxon>Embryophyta</taxon>
        <taxon>Tracheophyta</taxon>
        <taxon>Spermatophyta</taxon>
        <taxon>Magnoliopsida</taxon>
        <taxon>eudicotyledons</taxon>
        <taxon>Gunneridae</taxon>
        <taxon>Pentapetalae</taxon>
        <taxon>asterids</taxon>
        <taxon>lamiids</taxon>
        <taxon>Lamiales</taxon>
        <taxon>Lamiaceae</taxon>
        <taxon>Nepetoideae</taxon>
        <taxon>Mentheae</taxon>
        <taxon>Salviinae</taxon>
        <taxon>Salvia</taxon>
        <taxon>Salvia subgen. Calosphace</taxon>
        <taxon>core Calosphace</taxon>
    </lineage>
</organism>
<evidence type="ECO:0000256" key="7">
    <source>
        <dbReference type="ARBA" id="ARBA00022692"/>
    </source>
</evidence>
<evidence type="ECO:0000256" key="4">
    <source>
        <dbReference type="ARBA" id="ARBA00010790"/>
    </source>
</evidence>
<evidence type="ECO:0000256" key="5">
    <source>
        <dbReference type="ARBA" id="ARBA00013125"/>
    </source>
</evidence>
<evidence type="ECO:0000313" key="19">
    <source>
        <dbReference type="Proteomes" id="UP000298416"/>
    </source>
</evidence>
<comment type="similarity">
    <text evidence="4 12">Belongs to the GMC oxidoreductase family.</text>
</comment>
<dbReference type="GO" id="GO:0046577">
    <property type="term" value="F:long-chain-alcohol oxidase activity"/>
    <property type="evidence" value="ECO:0007669"/>
    <property type="project" value="UniProtKB-EC"/>
</dbReference>
<comment type="catalytic activity">
    <reaction evidence="1 12">
        <text>a long-chain primary fatty alcohol + O2 = a long-chain fatty aldehyde + H2O2</text>
        <dbReference type="Rhea" id="RHEA:22756"/>
        <dbReference type="ChEBI" id="CHEBI:15379"/>
        <dbReference type="ChEBI" id="CHEBI:16240"/>
        <dbReference type="ChEBI" id="CHEBI:17176"/>
        <dbReference type="ChEBI" id="CHEBI:77396"/>
        <dbReference type="EC" id="1.1.3.20"/>
    </reaction>
</comment>
<evidence type="ECO:0000256" key="10">
    <source>
        <dbReference type="ARBA" id="ARBA00023002"/>
    </source>
</evidence>
<dbReference type="PIRSF" id="PIRSF028937">
    <property type="entry name" value="Lg_Ch_AO"/>
    <property type="match status" value="1"/>
</dbReference>
<feature type="binding site" evidence="14">
    <location>
        <begin position="89"/>
        <end position="104"/>
    </location>
    <ligand>
        <name>FAD</name>
        <dbReference type="ChEBI" id="CHEBI:57692"/>
    </ligand>
</feature>
<dbReference type="EMBL" id="PNBA02000012">
    <property type="protein sequence ID" value="KAG6405940.1"/>
    <property type="molecule type" value="Genomic_DNA"/>
</dbReference>
<keyword evidence="8 14" id="KW-0274">FAD</keyword>
<dbReference type="InterPro" id="IPR000172">
    <property type="entry name" value="GMC_OxRdtase_N"/>
</dbReference>
<keyword evidence="6" id="KW-0285">Flavoprotein</keyword>
<evidence type="ECO:0000256" key="9">
    <source>
        <dbReference type="ARBA" id="ARBA00022989"/>
    </source>
</evidence>
<protein>
    <recommendedName>
        <fullName evidence="5 12">Long-chain-alcohol oxidase</fullName>
        <ecNumber evidence="5 12">1.1.3.20</ecNumber>
    </recommendedName>
</protein>
<evidence type="ECO:0000313" key="18">
    <source>
        <dbReference type="EMBL" id="KAG6405940.1"/>
    </source>
</evidence>
<feature type="region of interest" description="Disordered" evidence="15">
    <location>
        <begin position="19"/>
        <end position="38"/>
    </location>
</feature>
<dbReference type="Gene3D" id="3.50.50.60">
    <property type="entry name" value="FAD/NAD(P)-binding domain"/>
    <property type="match status" value="2"/>
</dbReference>
<reference evidence="18" key="2">
    <citation type="submission" date="2020-08" db="EMBL/GenBank/DDBJ databases">
        <title>Plant Genome Project.</title>
        <authorList>
            <person name="Zhang R.-G."/>
        </authorList>
    </citation>
    <scope>NUCLEOTIDE SEQUENCE</scope>
    <source>
        <strain evidence="18">Huo1</strain>
        <tissue evidence="18">Leaf</tissue>
    </source>
</reference>
<dbReference type="EC" id="1.1.3.20" evidence="5 12"/>
<evidence type="ECO:0000256" key="11">
    <source>
        <dbReference type="ARBA" id="ARBA00023136"/>
    </source>
</evidence>
<comment type="caution">
    <text evidence="18">The sequence shown here is derived from an EMBL/GenBank/DDBJ whole genome shotgun (WGS) entry which is preliminary data.</text>
</comment>
<evidence type="ECO:0000256" key="8">
    <source>
        <dbReference type="ARBA" id="ARBA00022827"/>
    </source>
</evidence>
<keyword evidence="19" id="KW-1185">Reference proteome</keyword>
<dbReference type="Pfam" id="PF05199">
    <property type="entry name" value="GMC_oxred_C"/>
    <property type="match status" value="1"/>
</dbReference>
<feature type="compositionally biased region" description="Basic and acidic residues" evidence="15">
    <location>
        <begin position="26"/>
        <end position="38"/>
    </location>
</feature>
<comment type="subcellular location">
    <subcellularLocation>
        <location evidence="3 12">Membrane</location>
    </subcellularLocation>
</comment>